<evidence type="ECO:0000259" key="1">
    <source>
        <dbReference type="PROSITE" id="PS51819"/>
    </source>
</evidence>
<gene>
    <name evidence="2" type="ORF">DGD08_18310</name>
</gene>
<comment type="caution">
    <text evidence="2">The sequence shown here is derived from an EMBL/GenBank/DDBJ whole genome shotgun (WGS) entry which is preliminary data.</text>
</comment>
<dbReference type="EMBL" id="DPIY01000012">
    <property type="protein sequence ID" value="HCT59158.1"/>
    <property type="molecule type" value="Genomic_DNA"/>
</dbReference>
<name>A0A3D4VEW6_9BACT</name>
<evidence type="ECO:0000313" key="3">
    <source>
        <dbReference type="Proteomes" id="UP000264071"/>
    </source>
</evidence>
<dbReference type="AlphaFoldDB" id="A0A3D4VEW6"/>
<dbReference type="Proteomes" id="UP000264071">
    <property type="component" value="Unassembled WGS sequence"/>
</dbReference>
<dbReference type="OMA" id="DAPMAGH"/>
<dbReference type="InterPro" id="IPR029068">
    <property type="entry name" value="Glyas_Bleomycin-R_OHBP_Dase"/>
</dbReference>
<evidence type="ECO:0000313" key="2">
    <source>
        <dbReference type="EMBL" id="HCT59158.1"/>
    </source>
</evidence>
<reference evidence="2 3" key="1">
    <citation type="journal article" date="2018" name="Nat. Biotechnol.">
        <title>A standardized bacterial taxonomy based on genome phylogeny substantially revises the tree of life.</title>
        <authorList>
            <person name="Parks D.H."/>
            <person name="Chuvochina M."/>
            <person name="Waite D.W."/>
            <person name="Rinke C."/>
            <person name="Skarshewski A."/>
            <person name="Chaumeil P.A."/>
            <person name="Hugenholtz P."/>
        </authorList>
    </citation>
    <scope>NUCLEOTIDE SEQUENCE [LARGE SCALE GENOMIC DNA]</scope>
    <source>
        <strain evidence="2">UBA8844</strain>
    </source>
</reference>
<dbReference type="Gene3D" id="3.10.180.10">
    <property type="entry name" value="2,3-Dihydroxybiphenyl 1,2-Dioxygenase, domain 1"/>
    <property type="match status" value="1"/>
</dbReference>
<sequence length="116" mass="12750">MELAIAVLPADDLREARAFYVDGLGFTVRFEASEDGRTGLLGLARGSMWVTIDAPMAGHGRHACVSLQVESADRYYEEWQARVTIPHPPREEPWGARTFSVHDPAGNTIFVIGPPT</sequence>
<organism evidence="2 3">
    <name type="scientific">Gemmatimonas aurantiaca</name>
    <dbReference type="NCBI Taxonomy" id="173480"/>
    <lineage>
        <taxon>Bacteria</taxon>
        <taxon>Pseudomonadati</taxon>
        <taxon>Gemmatimonadota</taxon>
        <taxon>Gemmatimonadia</taxon>
        <taxon>Gemmatimonadales</taxon>
        <taxon>Gemmatimonadaceae</taxon>
        <taxon>Gemmatimonas</taxon>
    </lineage>
</organism>
<proteinExistence type="predicted"/>
<protein>
    <recommendedName>
        <fullName evidence="1">VOC domain-containing protein</fullName>
    </recommendedName>
</protein>
<dbReference type="Pfam" id="PF00903">
    <property type="entry name" value="Glyoxalase"/>
    <property type="match status" value="1"/>
</dbReference>
<feature type="domain" description="VOC" evidence="1">
    <location>
        <begin position="2"/>
        <end position="114"/>
    </location>
</feature>
<dbReference type="InterPro" id="IPR037523">
    <property type="entry name" value="VOC_core"/>
</dbReference>
<dbReference type="InterPro" id="IPR004360">
    <property type="entry name" value="Glyas_Fos-R_dOase_dom"/>
</dbReference>
<dbReference type="PROSITE" id="PS51819">
    <property type="entry name" value="VOC"/>
    <property type="match status" value="1"/>
</dbReference>
<dbReference type="SUPFAM" id="SSF54593">
    <property type="entry name" value="Glyoxalase/Bleomycin resistance protein/Dihydroxybiphenyl dioxygenase"/>
    <property type="match status" value="1"/>
</dbReference>
<accession>A0A3D4VEW6</accession>